<name>A0ABW1V798_9BACL</name>
<evidence type="ECO:0000256" key="1">
    <source>
        <dbReference type="ARBA" id="ARBA00004651"/>
    </source>
</evidence>
<organism evidence="10 11">
    <name type="scientific">Paenibacillus septentrionalis</name>
    <dbReference type="NCBI Taxonomy" id="429342"/>
    <lineage>
        <taxon>Bacteria</taxon>
        <taxon>Bacillati</taxon>
        <taxon>Bacillota</taxon>
        <taxon>Bacilli</taxon>
        <taxon>Bacillales</taxon>
        <taxon>Paenibacillaceae</taxon>
        <taxon>Paenibacillus</taxon>
    </lineage>
</organism>
<feature type="transmembrane region" description="Helical" evidence="7">
    <location>
        <begin position="141"/>
        <end position="161"/>
    </location>
</feature>
<keyword evidence="11" id="KW-1185">Reference proteome</keyword>
<dbReference type="InterPro" id="IPR003439">
    <property type="entry name" value="ABC_transporter-like_ATP-bd"/>
</dbReference>
<reference evidence="11" key="1">
    <citation type="journal article" date="2019" name="Int. J. Syst. Evol. Microbiol.">
        <title>The Global Catalogue of Microorganisms (GCM) 10K type strain sequencing project: providing services to taxonomists for standard genome sequencing and annotation.</title>
        <authorList>
            <consortium name="The Broad Institute Genomics Platform"/>
            <consortium name="The Broad Institute Genome Sequencing Center for Infectious Disease"/>
            <person name="Wu L."/>
            <person name="Ma J."/>
        </authorList>
    </citation>
    <scope>NUCLEOTIDE SEQUENCE [LARGE SCALE GENOMIC DNA]</scope>
    <source>
        <strain evidence="11">PCU 280</strain>
    </source>
</reference>
<evidence type="ECO:0000256" key="6">
    <source>
        <dbReference type="ARBA" id="ARBA00023136"/>
    </source>
</evidence>
<feature type="transmembrane region" description="Helical" evidence="7">
    <location>
        <begin position="254"/>
        <end position="273"/>
    </location>
</feature>
<keyword evidence="3" id="KW-0547">Nucleotide-binding</keyword>
<dbReference type="CDD" id="cd07346">
    <property type="entry name" value="ABC_6TM_exporters"/>
    <property type="match status" value="1"/>
</dbReference>
<protein>
    <submittedName>
        <fullName evidence="10">ABC transporter ATP-binding protein</fullName>
    </submittedName>
</protein>
<dbReference type="InterPro" id="IPR003593">
    <property type="entry name" value="AAA+_ATPase"/>
</dbReference>
<feature type="transmembrane region" description="Helical" evidence="7">
    <location>
        <begin position="65"/>
        <end position="82"/>
    </location>
</feature>
<evidence type="ECO:0000256" key="2">
    <source>
        <dbReference type="ARBA" id="ARBA00022692"/>
    </source>
</evidence>
<dbReference type="Gene3D" id="3.40.50.300">
    <property type="entry name" value="P-loop containing nucleotide triphosphate hydrolases"/>
    <property type="match status" value="1"/>
</dbReference>
<dbReference type="InterPro" id="IPR036640">
    <property type="entry name" value="ABC1_TM_sf"/>
</dbReference>
<proteinExistence type="predicted"/>
<dbReference type="EMBL" id="JBHSTE010000004">
    <property type="protein sequence ID" value="MFC6333828.1"/>
    <property type="molecule type" value="Genomic_DNA"/>
</dbReference>
<evidence type="ECO:0000256" key="5">
    <source>
        <dbReference type="ARBA" id="ARBA00022989"/>
    </source>
</evidence>
<keyword evidence="6 7" id="KW-0472">Membrane</keyword>
<evidence type="ECO:0000259" key="9">
    <source>
        <dbReference type="PROSITE" id="PS50929"/>
    </source>
</evidence>
<dbReference type="PANTHER" id="PTHR43394:SF1">
    <property type="entry name" value="ATP-BINDING CASSETTE SUB-FAMILY B MEMBER 10, MITOCHONDRIAL"/>
    <property type="match status" value="1"/>
</dbReference>
<dbReference type="InterPro" id="IPR011527">
    <property type="entry name" value="ABC1_TM_dom"/>
</dbReference>
<sequence length="592" mass="66505">MRELRKSSYASVRRLFPYLKPYRFWVMVRLLSTVLNAVNDIYLVYLLNQLVDFSLTGDKDQLLKTISLMGCFVVFGIIANLLESYSSGRFSAYTVRDMKDKLSDHMNRLPVSYLETHHSGDLVSRMTNGMNSIHDFLKNDLVGILFHFIRLILCVIVMLFLNWQLTLYIMIILPIMFILTNIVNRPLIKYSSKLQQSIAATYSIVQDTLNGIHVIRPYNLIRAIEKKFDAVLHRLFTDSLAVEKKKAMTGAVNVLAKTWPFLIFFLIGGYFVIYGDFTAGGLVAFAQLINFLVQSLGALPGHINKFSIAAGVTDHLYEVLDEPTERTNGSDYTISKTAPALEFRDVTFSYDGNTKILDNISFALPQGKTIAIVGPSGSGKSTIFKLLTGFYEVQEGDIKLFDHSLSSWKLSSSRKLMSFVSQETFLFPNSIEENIACGKTDYSMDEVYRAAKIANIDQAIESMPDGYQTLVGERGGKLSGGQKQRISIARAIMNNAPIFLLDEATSALDTESEALIQESIHKISLEKSVLIIAHRLSTVVEADEIIVLDKGKIAERGNHKQLLEKKGAYFQLFKKELLGEDDDLLQLRGEVP</sequence>
<keyword evidence="4 10" id="KW-0067">ATP-binding</keyword>
<dbReference type="InterPro" id="IPR017871">
    <property type="entry name" value="ABC_transporter-like_CS"/>
</dbReference>
<feature type="domain" description="ABC transmembrane type-1" evidence="9">
    <location>
        <begin position="30"/>
        <end position="306"/>
    </location>
</feature>
<comment type="subcellular location">
    <subcellularLocation>
        <location evidence="1">Cell membrane</location>
        <topology evidence="1">Multi-pass membrane protein</topology>
    </subcellularLocation>
</comment>
<keyword evidence="5 7" id="KW-1133">Transmembrane helix</keyword>
<dbReference type="GO" id="GO:0005524">
    <property type="term" value="F:ATP binding"/>
    <property type="evidence" value="ECO:0007669"/>
    <property type="project" value="UniProtKB-KW"/>
</dbReference>
<evidence type="ECO:0000256" key="3">
    <source>
        <dbReference type="ARBA" id="ARBA00022741"/>
    </source>
</evidence>
<keyword evidence="2 7" id="KW-0812">Transmembrane</keyword>
<dbReference type="PROSITE" id="PS50929">
    <property type="entry name" value="ABC_TM1F"/>
    <property type="match status" value="1"/>
</dbReference>
<evidence type="ECO:0000256" key="4">
    <source>
        <dbReference type="ARBA" id="ARBA00022840"/>
    </source>
</evidence>
<comment type="caution">
    <text evidence="10">The sequence shown here is derived from an EMBL/GenBank/DDBJ whole genome shotgun (WGS) entry which is preliminary data.</text>
</comment>
<evidence type="ECO:0000259" key="8">
    <source>
        <dbReference type="PROSITE" id="PS50893"/>
    </source>
</evidence>
<gene>
    <name evidence="10" type="ORF">ACFP56_14460</name>
</gene>
<dbReference type="SUPFAM" id="SSF52540">
    <property type="entry name" value="P-loop containing nucleoside triphosphate hydrolases"/>
    <property type="match status" value="1"/>
</dbReference>
<feature type="transmembrane region" description="Helical" evidence="7">
    <location>
        <begin position="21"/>
        <end position="45"/>
    </location>
</feature>
<dbReference type="Proteomes" id="UP001596233">
    <property type="component" value="Unassembled WGS sequence"/>
</dbReference>
<dbReference type="Pfam" id="PF00005">
    <property type="entry name" value="ABC_tran"/>
    <property type="match status" value="1"/>
</dbReference>
<dbReference type="PROSITE" id="PS50893">
    <property type="entry name" value="ABC_TRANSPORTER_2"/>
    <property type="match status" value="1"/>
</dbReference>
<dbReference type="SUPFAM" id="SSF90123">
    <property type="entry name" value="ABC transporter transmembrane region"/>
    <property type="match status" value="1"/>
</dbReference>
<dbReference type="PROSITE" id="PS00211">
    <property type="entry name" value="ABC_TRANSPORTER_1"/>
    <property type="match status" value="1"/>
</dbReference>
<dbReference type="InterPro" id="IPR039421">
    <property type="entry name" value="Type_1_exporter"/>
</dbReference>
<feature type="domain" description="ABC transporter" evidence="8">
    <location>
        <begin position="341"/>
        <end position="575"/>
    </location>
</feature>
<feature type="transmembrane region" description="Helical" evidence="7">
    <location>
        <begin position="167"/>
        <end position="184"/>
    </location>
</feature>
<evidence type="ECO:0000313" key="10">
    <source>
        <dbReference type="EMBL" id="MFC6333828.1"/>
    </source>
</evidence>
<dbReference type="PANTHER" id="PTHR43394">
    <property type="entry name" value="ATP-DEPENDENT PERMEASE MDL1, MITOCHONDRIAL"/>
    <property type="match status" value="1"/>
</dbReference>
<accession>A0ABW1V798</accession>
<dbReference type="Gene3D" id="1.20.1560.10">
    <property type="entry name" value="ABC transporter type 1, transmembrane domain"/>
    <property type="match status" value="1"/>
</dbReference>
<dbReference type="RefSeq" id="WP_379235697.1">
    <property type="nucleotide sequence ID" value="NZ_JBHSTE010000004.1"/>
</dbReference>
<evidence type="ECO:0000313" key="11">
    <source>
        <dbReference type="Proteomes" id="UP001596233"/>
    </source>
</evidence>
<evidence type="ECO:0000256" key="7">
    <source>
        <dbReference type="SAM" id="Phobius"/>
    </source>
</evidence>
<dbReference type="Pfam" id="PF00664">
    <property type="entry name" value="ABC_membrane"/>
    <property type="match status" value="1"/>
</dbReference>
<dbReference type="InterPro" id="IPR027417">
    <property type="entry name" value="P-loop_NTPase"/>
</dbReference>
<dbReference type="SMART" id="SM00382">
    <property type="entry name" value="AAA"/>
    <property type="match status" value="1"/>
</dbReference>